<keyword evidence="3" id="KW-1003">Cell membrane</keyword>
<keyword evidence="5 7" id="KW-1133">Transmembrane helix</keyword>
<feature type="transmembrane region" description="Helical" evidence="7">
    <location>
        <begin position="55"/>
        <end position="75"/>
    </location>
</feature>
<keyword evidence="7" id="KW-0997">Cell inner membrane</keyword>
<dbReference type="AlphaFoldDB" id="A0A4Q2TDD5"/>
<dbReference type="OrthoDB" id="6183232at2"/>
<dbReference type="Proteomes" id="UP000291088">
    <property type="component" value="Unassembled WGS sequence"/>
</dbReference>
<name>A0A4Q2TDD5_9HYPH</name>
<dbReference type="GO" id="GO:0022857">
    <property type="term" value="F:transmembrane transporter activity"/>
    <property type="evidence" value="ECO:0007669"/>
    <property type="project" value="UniProtKB-UniRule"/>
</dbReference>
<evidence type="ECO:0000259" key="8">
    <source>
        <dbReference type="Pfam" id="PF04290"/>
    </source>
</evidence>
<dbReference type="Pfam" id="PF04290">
    <property type="entry name" value="DctQ"/>
    <property type="match status" value="1"/>
</dbReference>
<evidence type="ECO:0000256" key="4">
    <source>
        <dbReference type="ARBA" id="ARBA00022692"/>
    </source>
</evidence>
<keyword evidence="10" id="KW-1185">Reference proteome</keyword>
<reference evidence="9 10" key="1">
    <citation type="submission" date="2019-01" db="EMBL/GenBank/DDBJ databases">
        <authorList>
            <person name="Deng T."/>
        </authorList>
    </citation>
    <scope>NUCLEOTIDE SEQUENCE [LARGE SCALE GENOMIC DNA]</scope>
    <source>
        <strain evidence="9 10">F8825</strain>
    </source>
</reference>
<evidence type="ECO:0000313" key="10">
    <source>
        <dbReference type="Proteomes" id="UP000291088"/>
    </source>
</evidence>
<dbReference type="RefSeq" id="WP_129331816.1">
    <property type="nucleotide sequence ID" value="NZ_SDVB01000196.1"/>
</dbReference>
<keyword evidence="4 7" id="KW-0812">Transmembrane</keyword>
<accession>A0A4Q2TDD5</accession>
<dbReference type="EMBL" id="SDVB01000196">
    <property type="protein sequence ID" value="RYC15285.1"/>
    <property type="molecule type" value="Genomic_DNA"/>
</dbReference>
<proteinExistence type="inferred from homology"/>
<feature type="domain" description="Tripartite ATP-independent periplasmic transporters DctQ component" evidence="8">
    <location>
        <begin position="49"/>
        <end position="158"/>
    </location>
</feature>
<dbReference type="InterPro" id="IPR055348">
    <property type="entry name" value="DctQ"/>
</dbReference>
<feature type="transmembrane region" description="Helical" evidence="7">
    <location>
        <begin position="20"/>
        <end position="43"/>
    </location>
</feature>
<protein>
    <recommendedName>
        <fullName evidence="7">TRAP transporter small permease protein</fullName>
    </recommendedName>
</protein>
<evidence type="ECO:0000313" key="9">
    <source>
        <dbReference type="EMBL" id="RYC15285.1"/>
    </source>
</evidence>
<evidence type="ECO:0000256" key="1">
    <source>
        <dbReference type="ARBA" id="ARBA00004651"/>
    </source>
</evidence>
<evidence type="ECO:0000256" key="7">
    <source>
        <dbReference type="RuleBase" id="RU369079"/>
    </source>
</evidence>
<feature type="transmembrane region" description="Helical" evidence="7">
    <location>
        <begin position="96"/>
        <end position="117"/>
    </location>
</feature>
<gene>
    <name evidence="9" type="ORF">EUU22_09630</name>
</gene>
<evidence type="ECO:0000256" key="3">
    <source>
        <dbReference type="ARBA" id="ARBA00022475"/>
    </source>
</evidence>
<keyword evidence="6 7" id="KW-0472">Membrane</keyword>
<organism evidence="9 10">
    <name type="scientific">Ciceribacter ferrooxidans</name>
    <dbReference type="NCBI Taxonomy" id="2509717"/>
    <lineage>
        <taxon>Bacteria</taxon>
        <taxon>Pseudomonadati</taxon>
        <taxon>Pseudomonadota</taxon>
        <taxon>Alphaproteobacteria</taxon>
        <taxon>Hyphomicrobiales</taxon>
        <taxon>Rhizobiaceae</taxon>
        <taxon>Ciceribacter</taxon>
    </lineage>
</organism>
<feature type="transmembrane region" description="Helical" evidence="7">
    <location>
        <begin position="137"/>
        <end position="159"/>
    </location>
</feature>
<evidence type="ECO:0000256" key="6">
    <source>
        <dbReference type="ARBA" id="ARBA00023136"/>
    </source>
</evidence>
<comment type="subcellular location">
    <subcellularLocation>
        <location evidence="7">Cell inner membrane</location>
        <topology evidence="7">Multi-pass membrane protein</topology>
    </subcellularLocation>
    <subcellularLocation>
        <location evidence="1">Cell membrane</location>
        <topology evidence="1">Multi-pass membrane protein</topology>
    </subcellularLocation>
</comment>
<evidence type="ECO:0000256" key="2">
    <source>
        <dbReference type="ARBA" id="ARBA00022448"/>
    </source>
</evidence>
<evidence type="ECO:0000256" key="5">
    <source>
        <dbReference type="ARBA" id="ARBA00022989"/>
    </source>
</evidence>
<comment type="subunit">
    <text evidence="7">The complex comprises the extracytoplasmic solute receptor protein and the two transmembrane proteins.</text>
</comment>
<dbReference type="GO" id="GO:0005886">
    <property type="term" value="C:plasma membrane"/>
    <property type="evidence" value="ECO:0007669"/>
    <property type="project" value="UniProtKB-SubCell"/>
</dbReference>
<comment type="similarity">
    <text evidence="7">Belongs to the TRAP transporter small permease family.</text>
</comment>
<comment type="function">
    <text evidence="7">Part of the tripartite ATP-independent periplasmic (TRAP) transport system.</text>
</comment>
<comment type="caution">
    <text evidence="9">The sequence shown here is derived from an EMBL/GenBank/DDBJ whole genome shotgun (WGS) entry which is preliminary data.</text>
</comment>
<keyword evidence="2 7" id="KW-0813">Transport</keyword>
<sequence>MAIETNSTFGRWERRAGRLATTLVVFGGACLVLACLLTGLSIAGSLTVRPLPGEIELVEALCGLAVFAFLPYCQLKRGHVGVDLVMSAFGGKAMDYAQLAGDLIVAVLFAVLTWRHGIGFLDKYANGETTPLLLLPVWWGFAAAFVLMLANLLICPFVVAADLRSLRHGNTIVVSMGSH</sequence>